<dbReference type="FunFam" id="2.40.30.10:FF:000079">
    <property type="entry name" value="60S ribosomal protein L3"/>
    <property type="match status" value="1"/>
</dbReference>
<organism evidence="11 12">
    <name type="scientific">Tupaia chinensis</name>
    <name type="common">Chinese tree shrew</name>
    <name type="synonym">Tupaia belangeri chinensis</name>
    <dbReference type="NCBI Taxonomy" id="246437"/>
    <lineage>
        <taxon>Eukaryota</taxon>
        <taxon>Metazoa</taxon>
        <taxon>Chordata</taxon>
        <taxon>Craniata</taxon>
        <taxon>Vertebrata</taxon>
        <taxon>Euteleostomi</taxon>
        <taxon>Mammalia</taxon>
        <taxon>Eutheria</taxon>
        <taxon>Euarchontoglires</taxon>
        <taxon>Scandentia</taxon>
        <taxon>Tupaiidae</taxon>
        <taxon>Tupaia</taxon>
    </lineage>
</organism>
<evidence type="ECO:0000256" key="9">
    <source>
        <dbReference type="SAM" id="MobiDB-lite"/>
    </source>
</evidence>
<evidence type="ECO:0000256" key="4">
    <source>
        <dbReference type="ARBA" id="ARBA00022980"/>
    </source>
</evidence>
<dbReference type="InterPro" id="IPR011057">
    <property type="entry name" value="Mss4-like_sf"/>
</dbReference>
<dbReference type="eggNOG" id="KOG0746">
    <property type="taxonomic scope" value="Eukaryota"/>
</dbReference>
<dbReference type="InterPro" id="IPR044892">
    <property type="entry name" value="Ribosomal_L3_dom_3_arc_sf"/>
</dbReference>
<dbReference type="FunFam" id="2.40.30.10:FF:000351">
    <property type="entry name" value="Ribosomal protein L3"/>
    <property type="match status" value="1"/>
</dbReference>
<dbReference type="Gene3D" id="3.30.1430.10">
    <property type="match status" value="2"/>
</dbReference>
<dbReference type="Gene3D" id="4.10.960.10">
    <property type="entry name" value="Ribosomal protein L3, domain 3"/>
    <property type="match status" value="2"/>
</dbReference>
<dbReference type="FunFam" id="3.40.50.300:FF:001224">
    <property type="entry name" value="Sulfotransferase"/>
    <property type="match status" value="1"/>
</dbReference>
<dbReference type="Proteomes" id="UP000011518">
    <property type="component" value="Unassembled WGS sequence"/>
</dbReference>
<feature type="region of interest" description="Disordered" evidence="9">
    <location>
        <begin position="1"/>
        <end position="35"/>
    </location>
</feature>
<keyword evidence="6 8" id="KW-0687">Ribonucleoprotein</keyword>
<dbReference type="PROSITE" id="PS51790">
    <property type="entry name" value="MSRB"/>
    <property type="match status" value="1"/>
</dbReference>
<evidence type="ECO:0000256" key="2">
    <source>
        <dbReference type="ARBA" id="ARBA00007174"/>
    </source>
</evidence>
<dbReference type="GO" id="GO:0008146">
    <property type="term" value="F:sulfotransferase activity"/>
    <property type="evidence" value="ECO:0007669"/>
    <property type="project" value="InterPro"/>
</dbReference>
<feature type="region of interest" description="Disordered" evidence="9">
    <location>
        <begin position="569"/>
        <end position="592"/>
    </location>
</feature>
<protein>
    <recommendedName>
        <fullName evidence="3">L-methionine (R)-S-oxide reductase</fullName>
        <ecNumber evidence="3">1.8.4.14</ecNumber>
    </recommendedName>
</protein>
<dbReference type="PANTHER" id="PTHR11363:SF7">
    <property type="entry name" value="RIBOSOMAL PROTEIN UL3-LIKE"/>
    <property type="match status" value="1"/>
</dbReference>
<name>L9L332_TUPCH</name>
<evidence type="ECO:0000313" key="11">
    <source>
        <dbReference type="EMBL" id="ELW67802.1"/>
    </source>
</evidence>
<dbReference type="SUPFAM" id="SSF52540">
    <property type="entry name" value="P-loop containing nucleoside triphosphate hydrolases"/>
    <property type="match status" value="1"/>
</dbReference>
<keyword evidence="5" id="KW-0560">Oxidoreductase</keyword>
<feature type="compositionally biased region" description="Basic residues" evidence="9">
    <location>
        <begin position="1"/>
        <end position="31"/>
    </location>
</feature>
<feature type="domain" description="MsrB" evidence="10">
    <location>
        <begin position="440"/>
        <end position="516"/>
    </location>
</feature>
<reference evidence="12" key="2">
    <citation type="journal article" date="2013" name="Nat. Commun.">
        <title>Genome of the Chinese tree shrew.</title>
        <authorList>
            <person name="Fan Y."/>
            <person name="Huang Z.Y."/>
            <person name="Cao C.C."/>
            <person name="Chen C.S."/>
            <person name="Chen Y.X."/>
            <person name="Fan D.D."/>
            <person name="He J."/>
            <person name="Hou H.L."/>
            <person name="Hu L."/>
            <person name="Hu X.T."/>
            <person name="Jiang X.T."/>
            <person name="Lai R."/>
            <person name="Lang Y.S."/>
            <person name="Liang B."/>
            <person name="Liao S.G."/>
            <person name="Mu D."/>
            <person name="Ma Y.Y."/>
            <person name="Niu Y.Y."/>
            <person name="Sun X.Q."/>
            <person name="Xia J.Q."/>
            <person name="Xiao J."/>
            <person name="Xiong Z.Q."/>
            <person name="Xu L."/>
            <person name="Yang L."/>
            <person name="Zhang Y."/>
            <person name="Zhao W."/>
            <person name="Zhao X.D."/>
            <person name="Zheng Y.T."/>
            <person name="Zhou J.M."/>
            <person name="Zhu Y.B."/>
            <person name="Zhang G.J."/>
            <person name="Wang J."/>
            <person name="Yao Y.G."/>
        </authorList>
    </citation>
    <scope>NUCLEOTIDE SEQUENCE [LARGE SCALE GENOMIC DNA]</scope>
</reference>
<gene>
    <name evidence="11" type="ORF">TREES_T100011743</name>
</gene>
<dbReference type="InterPro" id="IPR000863">
    <property type="entry name" value="Sulfotransferase_dom"/>
</dbReference>
<evidence type="ECO:0000256" key="3">
    <source>
        <dbReference type="ARBA" id="ARBA00012498"/>
    </source>
</evidence>
<dbReference type="GO" id="GO:0003723">
    <property type="term" value="F:RNA binding"/>
    <property type="evidence" value="ECO:0007669"/>
    <property type="project" value="TreeGrafter"/>
</dbReference>
<accession>L9L332</accession>
<evidence type="ECO:0000256" key="6">
    <source>
        <dbReference type="ARBA" id="ARBA00023274"/>
    </source>
</evidence>
<dbReference type="EMBL" id="KB320600">
    <property type="protein sequence ID" value="ELW67802.1"/>
    <property type="molecule type" value="Genomic_DNA"/>
</dbReference>
<comment type="similarity">
    <text evidence="1 8">Belongs to the universal ribosomal protein uL3 family.</text>
</comment>
<keyword evidence="12" id="KW-1185">Reference proteome</keyword>
<evidence type="ECO:0000259" key="10">
    <source>
        <dbReference type="PROSITE" id="PS51790"/>
    </source>
</evidence>
<proteinExistence type="inferred from homology"/>
<dbReference type="InParanoid" id="L9L332"/>
<dbReference type="Gene3D" id="2.170.150.20">
    <property type="entry name" value="Peptide methionine sulfoxide reductase"/>
    <property type="match status" value="1"/>
</dbReference>
<dbReference type="GO" id="GO:0033743">
    <property type="term" value="F:peptide-methionine (R)-S-oxide reductase activity"/>
    <property type="evidence" value="ECO:0007669"/>
    <property type="project" value="InterPro"/>
</dbReference>
<dbReference type="InterPro" id="IPR027417">
    <property type="entry name" value="P-loop_NTPase"/>
</dbReference>
<evidence type="ECO:0000256" key="1">
    <source>
        <dbReference type="ARBA" id="ARBA00006540"/>
    </source>
</evidence>
<dbReference type="InterPro" id="IPR045077">
    <property type="entry name" value="L3_arc_euk"/>
</dbReference>
<keyword evidence="4 8" id="KW-0689">Ribosomal protein</keyword>
<dbReference type="SUPFAM" id="SSF50447">
    <property type="entry name" value="Translation proteins"/>
    <property type="match status" value="2"/>
</dbReference>
<dbReference type="EC" id="1.8.4.14" evidence="3"/>
<evidence type="ECO:0000256" key="8">
    <source>
        <dbReference type="RuleBase" id="RU003905"/>
    </source>
</evidence>
<dbReference type="Pfam" id="PF00685">
    <property type="entry name" value="Sulfotransfer_1"/>
    <property type="match status" value="1"/>
</dbReference>
<evidence type="ECO:0000256" key="5">
    <source>
        <dbReference type="ARBA" id="ARBA00023002"/>
    </source>
</evidence>
<dbReference type="InterPro" id="IPR000597">
    <property type="entry name" value="Ribosomal_uL3"/>
</dbReference>
<dbReference type="FunFam" id="4.10.960.10:FF:000002">
    <property type="entry name" value="60S ribosomal protein L3"/>
    <property type="match status" value="1"/>
</dbReference>
<dbReference type="GO" id="GO:0006412">
    <property type="term" value="P:translation"/>
    <property type="evidence" value="ECO:0007669"/>
    <property type="project" value="InterPro"/>
</dbReference>
<dbReference type="PROSITE" id="PS00474">
    <property type="entry name" value="RIBOSOMAL_L3"/>
    <property type="match status" value="1"/>
</dbReference>
<dbReference type="InterPro" id="IPR019926">
    <property type="entry name" value="Ribosomal_uL3_CS"/>
</dbReference>
<dbReference type="Gene3D" id="2.40.30.10">
    <property type="entry name" value="Translation factors"/>
    <property type="match status" value="2"/>
</dbReference>
<dbReference type="GO" id="GO:0003735">
    <property type="term" value="F:structural constituent of ribosome"/>
    <property type="evidence" value="ECO:0007669"/>
    <property type="project" value="InterPro"/>
</dbReference>
<dbReference type="GO" id="GO:0033745">
    <property type="term" value="F:L-methionine-(R)-S-oxide reductase activity"/>
    <property type="evidence" value="ECO:0007669"/>
    <property type="project" value="UniProtKB-EC"/>
</dbReference>
<reference evidence="12" key="1">
    <citation type="submission" date="2012-07" db="EMBL/GenBank/DDBJ databases">
        <title>Genome of the Chinese tree shrew, a rising model animal genetically related to primates.</title>
        <authorList>
            <person name="Zhang G."/>
            <person name="Fan Y."/>
            <person name="Yao Y."/>
            <person name="Huang Z."/>
        </authorList>
    </citation>
    <scope>NUCLEOTIDE SEQUENCE [LARGE SCALE GENOMIC DNA]</scope>
</reference>
<dbReference type="SUPFAM" id="SSF51316">
    <property type="entry name" value="Mss4-like"/>
    <property type="match status" value="1"/>
</dbReference>
<comment type="catalytic activity">
    <reaction evidence="7">
        <text>[thioredoxin]-disulfide + L-methionine + H2O = L-methionine (R)-S-oxide + [thioredoxin]-dithiol</text>
        <dbReference type="Rhea" id="RHEA:21260"/>
        <dbReference type="Rhea" id="RHEA-COMP:10698"/>
        <dbReference type="Rhea" id="RHEA-COMP:10700"/>
        <dbReference type="ChEBI" id="CHEBI:15377"/>
        <dbReference type="ChEBI" id="CHEBI:29950"/>
        <dbReference type="ChEBI" id="CHEBI:50058"/>
        <dbReference type="ChEBI" id="CHEBI:57844"/>
        <dbReference type="ChEBI" id="CHEBI:58773"/>
        <dbReference type="EC" id="1.8.4.14"/>
    </reaction>
</comment>
<evidence type="ECO:0000256" key="7">
    <source>
        <dbReference type="ARBA" id="ARBA00049261"/>
    </source>
</evidence>
<dbReference type="InterPro" id="IPR009000">
    <property type="entry name" value="Transl_B-barrel_sf"/>
</dbReference>
<sequence length="927" mass="103435">MSHRKFSAPRHGHLGFLPHKRSRRHRGKVKTWPRDDPSQPVHLTAFLGYKAGMTHALREVHRPGLKISKREEVDAVTIVETPPLVVVGVVGYVATPRGLRSFKTVFAEHISDECRRRFYKDWHRSKKKAFTKACRRWRDCDGRKQLQKDFAAMRKYCRVIRVIVHTQAPACGHVEGDREGPGALAGHVAPQVVVLGLTVLCPQMKLLPFRQKKAHIMEIQLNGGTVAEKVAWAQARLEKQVPVHSVFSQSEVIDVIAVTKGRGIKGVTSRWHTKKLPRKTHKGLRKVACIGAWHPARVGCSIARAGQKGYHHRTELNKKIYRIGRGLHTQDGKIVRNNASTSYDVTDKAITPLGGFPHYGDVNNDFVMLKGCIAGTKKRVITLRKSLLVHHSRRALEDIELKFIDTTSKFGHGRFQTAQEKRVFMLTSADSGEADSGARTAESERGQCESALLVCAPTPRELSTQNSPPACVGVYVCAKCGYELFSSRSKYAHSSPWPAFTETIHADSVAKRPEHNRPEALKLGLGGWADRPLPGLDRSPDVLDHAGPQSSSSEEAHREVQSSWCPLLSTAPAPAPAEPPRSSRLPGLQVASRPGRRRFPQALIVGVKKGGTRALLEFLRLHPDVRALGSEPHFFDRCYERGLAWYRALRDGLRVRPWDAGPPPRLKQPFLAAGPSSCPWVDPALCSRICVHVPCPSGGEGECEPPAPSWSQTPAEAPGKVRRGLMPRTLDGQITMEKTPSYFVTREAPRRIHSMSPDTKLIVVVRNPVTRAISDYTQTLSKTPGLPSFRTLAFRQGLGPVDPTWSAVRIGLYAQHLENWLRHFPLSHFLFVSGERLVSDPAGEVGRVQDFLGLKRVVTDKHFYFNATKGFPCLKKAQGSSRPRCLGKSKGRSHPHVPEAVVRRLQDFYRPFNRKFYQMTGQDFGWD</sequence>
<dbReference type="STRING" id="246437.L9L332"/>
<dbReference type="PANTHER" id="PTHR11363">
    <property type="entry name" value="60S RIBOSOMAL PROTEIN L3-RELATED"/>
    <property type="match status" value="1"/>
</dbReference>
<evidence type="ECO:0000313" key="12">
    <source>
        <dbReference type="Proteomes" id="UP000011518"/>
    </source>
</evidence>
<feature type="region of interest" description="Disordered" evidence="9">
    <location>
        <begin position="534"/>
        <end position="556"/>
    </location>
</feature>
<dbReference type="Pfam" id="PF01641">
    <property type="entry name" value="SelR"/>
    <property type="match status" value="1"/>
</dbReference>
<dbReference type="InterPro" id="IPR002579">
    <property type="entry name" value="Met_Sox_Rdtase_MsrB_dom"/>
</dbReference>
<dbReference type="Pfam" id="PF00297">
    <property type="entry name" value="Ribosomal_L3"/>
    <property type="match status" value="2"/>
</dbReference>
<dbReference type="GO" id="GO:0022625">
    <property type="term" value="C:cytosolic large ribosomal subunit"/>
    <property type="evidence" value="ECO:0007669"/>
    <property type="project" value="TreeGrafter"/>
</dbReference>
<dbReference type="AlphaFoldDB" id="L9L332"/>
<comment type="similarity">
    <text evidence="2">Belongs to the MsrB Met sulfoxide reductase family.</text>
</comment>
<dbReference type="Gene3D" id="3.40.50.300">
    <property type="entry name" value="P-loop containing nucleotide triphosphate hydrolases"/>
    <property type="match status" value="1"/>
</dbReference>